<reference evidence="1" key="1">
    <citation type="journal article" date="2004" name="Nature">
        <title>Genome duplication in the teleost fish Tetraodon nigroviridis reveals the early vertebrate proto-karyotype.</title>
        <authorList>
            <person name="Jaillon O."/>
            <person name="Aury J.-M."/>
            <person name="Brunet F."/>
            <person name="Petit J.-L."/>
            <person name="Stange-Thomann N."/>
            <person name="Mauceli E."/>
            <person name="Bouneau L."/>
            <person name="Fischer C."/>
            <person name="Ozouf-Costaz C."/>
            <person name="Bernot A."/>
            <person name="Nicaud S."/>
            <person name="Jaffe D."/>
            <person name="Fisher S."/>
            <person name="Lutfalla G."/>
            <person name="Dossat C."/>
            <person name="Segurens B."/>
            <person name="Dasilva C."/>
            <person name="Salanoubat M."/>
            <person name="Levy M."/>
            <person name="Boudet N."/>
            <person name="Castellano S."/>
            <person name="Anthouard V."/>
            <person name="Jubin C."/>
            <person name="Castelli V."/>
            <person name="Katinka M."/>
            <person name="Vacherie B."/>
            <person name="Biemont C."/>
            <person name="Skalli Z."/>
            <person name="Cattolico L."/>
            <person name="Poulain J."/>
            <person name="De Berardinis V."/>
            <person name="Cruaud C."/>
            <person name="Duprat S."/>
            <person name="Brottier P."/>
            <person name="Coutanceau J.-P."/>
            <person name="Gouzy J."/>
            <person name="Parra G."/>
            <person name="Lardier G."/>
            <person name="Chapple C."/>
            <person name="McKernan K.J."/>
            <person name="McEwan P."/>
            <person name="Bosak S."/>
            <person name="Kellis M."/>
            <person name="Volff J.-N."/>
            <person name="Guigo R."/>
            <person name="Zody M.C."/>
            <person name="Mesirov J."/>
            <person name="Lindblad-Toh K."/>
            <person name="Birren B."/>
            <person name="Nusbaum C."/>
            <person name="Kahn D."/>
            <person name="Robinson-Rechavi M."/>
            <person name="Laudet V."/>
            <person name="Schachter V."/>
            <person name="Quetier F."/>
            <person name="Saurin W."/>
            <person name="Scarpelli C."/>
            <person name="Wincker P."/>
            <person name="Lander E.S."/>
            <person name="Weissenbach J."/>
            <person name="Roest Crollius H."/>
        </authorList>
    </citation>
    <scope>NUCLEOTIDE SEQUENCE [LARGE SCALE GENOMIC DNA]</scope>
</reference>
<reference evidence="1" key="2">
    <citation type="submission" date="2004-02" db="EMBL/GenBank/DDBJ databases">
        <authorList>
            <consortium name="Genoscope"/>
            <consortium name="Whitehead Institute Centre for Genome Research"/>
        </authorList>
    </citation>
    <scope>NUCLEOTIDE SEQUENCE</scope>
</reference>
<name>Q4SKV7_TETNG</name>
<comment type="caution">
    <text evidence="1">The sequence shown here is derived from an EMBL/GenBank/DDBJ whole genome shotgun (WGS) entry which is preliminary data.</text>
</comment>
<gene>
    <name evidence="1" type="ORF">GSTENG00016537001</name>
</gene>
<accession>Q4SKV7</accession>
<evidence type="ECO:0000313" key="1">
    <source>
        <dbReference type="EMBL" id="CAF98725.1"/>
    </source>
</evidence>
<dbReference type="AlphaFoldDB" id="Q4SKV7"/>
<protein>
    <submittedName>
        <fullName evidence="1">(spotted green pufferfish) hypothetical protein</fullName>
    </submittedName>
</protein>
<sequence>MALPMCRRAALMASSSKAFQADRSVTVNVCTFARGWRLCPSPPHLRFQFISANP</sequence>
<proteinExistence type="predicted"/>
<organism evidence="1">
    <name type="scientific">Tetraodon nigroviridis</name>
    <name type="common">Spotted green pufferfish</name>
    <name type="synonym">Chelonodon nigroviridis</name>
    <dbReference type="NCBI Taxonomy" id="99883"/>
    <lineage>
        <taxon>Eukaryota</taxon>
        <taxon>Metazoa</taxon>
        <taxon>Chordata</taxon>
        <taxon>Craniata</taxon>
        <taxon>Vertebrata</taxon>
        <taxon>Euteleostomi</taxon>
        <taxon>Actinopterygii</taxon>
        <taxon>Neopterygii</taxon>
        <taxon>Teleostei</taxon>
        <taxon>Neoteleostei</taxon>
        <taxon>Acanthomorphata</taxon>
        <taxon>Eupercaria</taxon>
        <taxon>Tetraodontiformes</taxon>
        <taxon>Tetradontoidea</taxon>
        <taxon>Tetraodontidae</taxon>
        <taxon>Tetraodon</taxon>
    </lineage>
</organism>
<dbReference type="EMBL" id="CAAE01014565">
    <property type="protein sequence ID" value="CAF98725.1"/>
    <property type="molecule type" value="Genomic_DNA"/>
</dbReference>
<dbReference type="KEGG" id="tng:GSTEN00016537G001"/>